<name>A0A8J4EJW9_9ACTN</name>
<evidence type="ECO:0000259" key="5">
    <source>
        <dbReference type="Pfam" id="PF00171"/>
    </source>
</evidence>
<organism evidence="6 8">
    <name type="scientific">Actinocatenispora comari</name>
    <dbReference type="NCBI Taxonomy" id="2807577"/>
    <lineage>
        <taxon>Bacteria</taxon>
        <taxon>Bacillati</taxon>
        <taxon>Actinomycetota</taxon>
        <taxon>Actinomycetes</taxon>
        <taxon>Micromonosporales</taxon>
        <taxon>Micromonosporaceae</taxon>
        <taxon>Actinocatenispora</taxon>
    </lineage>
</organism>
<gene>
    <name evidence="6" type="ORF">NUM_17240</name>
    <name evidence="7" type="ORF">NUM_22630</name>
</gene>
<dbReference type="InterPro" id="IPR015590">
    <property type="entry name" value="Aldehyde_DH_dom"/>
</dbReference>
<keyword evidence="2 4" id="KW-0560">Oxidoreductase</keyword>
<reference evidence="8" key="1">
    <citation type="journal article" date="2021" name="Int. J. Syst. Evol. Microbiol.">
        <title>Actinocatenispora comari sp. nov., an endophytic actinomycete isolated from aerial parts of Comarum salesowianum.</title>
        <authorList>
            <person name="Oyunbileg N."/>
            <person name="Iizaka Y."/>
            <person name="Hamada M."/>
            <person name="Davaapurev B.O."/>
            <person name="Fukumoto A."/>
            <person name="Tsetseg B."/>
            <person name="Kato F."/>
            <person name="Tamura T."/>
            <person name="Batkhuu J."/>
            <person name="Anzai Y."/>
        </authorList>
    </citation>
    <scope>NUCLEOTIDE SEQUENCE [LARGE SCALE GENOMIC DNA]</scope>
    <source>
        <strain evidence="8">NUM-2625</strain>
    </source>
</reference>
<accession>A0A8J4EJW9</accession>
<dbReference type="Gene3D" id="3.40.309.10">
    <property type="entry name" value="Aldehyde Dehydrogenase, Chain A, domain 2"/>
    <property type="match status" value="1"/>
</dbReference>
<dbReference type="PROSITE" id="PS00687">
    <property type="entry name" value="ALDEHYDE_DEHYDR_GLU"/>
    <property type="match status" value="1"/>
</dbReference>
<dbReference type="InterPro" id="IPR029510">
    <property type="entry name" value="Ald_DH_CS_GLU"/>
</dbReference>
<evidence type="ECO:0000256" key="2">
    <source>
        <dbReference type="ARBA" id="ARBA00023002"/>
    </source>
</evidence>
<dbReference type="Gene3D" id="3.40.605.10">
    <property type="entry name" value="Aldehyde Dehydrogenase, Chain A, domain 1"/>
    <property type="match status" value="1"/>
</dbReference>
<evidence type="ECO:0000313" key="7">
    <source>
        <dbReference type="EMBL" id="GIL27009.1"/>
    </source>
</evidence>
<dbReference type="RefSeq" id="WP_225918425.1">
    <property type="nucleotide sequence ID" value="NZ_BOPO01000024.1"/>
</dbReference>
<evidence type="ECO:0000256" key="3">
    <source>
        <dbReference type="PROSITE-ProRule" id="PRU10007"/>
    </source>
</evidence>
<dbReference type="EMBL" id="BOPO01000024">
    <property type="protein sequence ID" value="GIL26470.1"/>
    <property type="molecule type" value="Genomic_DNA"/>
</dbReference>
<dbReference type="FunFam" id="3.40.309.10:FF:000009">
    <property type="entry name" value="Aldehyde dehydrogenase A"/>
    <property type="match status" value="1"/>
</dbReference>
<dbReference type="InterPro" id="IPR016162">
    <property type="entry name" value="Ald_DH_N"/>
</dbReference>
<keyword evidence="8" id="KW-1185">Reference proteome</keyword>
<sequence length="470" mass="49222">MPEPTFEPMTIGGAAVAGEHRFEVVDPSTGRAFATAPACTDAELDAAVDAAHHAWSGWRADADQRSAALVAAADAVRDAADRLAPLLTAEQGKPLADARAELRRAADRLRHAGTLRAEPRVLRDDGTERVEVYWRPVGPVAAIAPWNFPVQLATAKLAPALAAGNTVVLKPSPYTPLTTLALGRLLSGVLPSGVLNVVSGPEPLGQRLVEHPGIRQVTFTGSVGTGRRVAATAAPRLRPVTLELGGNDAAIVLPDADVPALADALFWSAFANCGQICMAVKRVYVAASRHDELVEALADRARHVVVGDPTDPGTRLGPLATKPQYERVGELVAAALAGGARAVAGGGPLDRDGYFYAPTVLAGGTDGDPIVAEEQFGPALPVLRYDTVDEAVERANDTRYGLCGSVWGTDVDRAAQVAARLEVGTAWVNRHLAMSFDDPFAGVKDSGLGVSGGEWGVYAHTEPFVLHRPC</sequence>
<dbReference type="SUPFAM" id="SSF53720">
    <property type="entry name" value="ALDH-like"/>
    <property type="match status" value="1"/>
</dbReference>
<comment type="caution">
    <text evidence="6">The sequence shown here is derived from an EMBL/GenBank/DDBJ whole genome shotgun (WGS) entry which is preliminary data.</text>
</comment>
<dbReference type="InterPro" id="IPR016161">
    <property type="entry name" value="Ald_DH/histidinol_DH"/>
</dbReference>
<dbReference type="PANTHER" id="PTHR11699">
    <property type="entry name" value="ALDEHYDE DEHYDROGENASE-RELATED"/>
    <property type="match status" value="1"/>
</dbReference>
<protein>
    <submittedName>
        <fullName evidence="6">Aldehyde dehydrogenase</fullName>
    </submittedName>
</protein>
<evidence type="ECO:0000256" key="1">
    <source>
        <dbReference type="ARBA" id="ARBA00009986"/>
    </source>
</evidence>
<evidence type="ECO:0000313" key="6">
    <source>
        <dbReference type="EMBL" id="GIL26470.1"/>
    </source>
</evidence>
<dbReference type="InterPro" id="IPR044086">
    <property type="entry name" value="LUC3-like"/>
</dbReference>
<dbReference type="EMBL" id="BOPO01000036">
    <property type="protein sequence ID" value="GIL27009.1"/>
    <property type="molecule type" value="Genomic_DNA"/>
</dbReference>
<feature type="active site" evidence="3">
    <location>
        <position position="243"/>
    </location>
</feature>
<comment type="similarity">
    <text evidence="1 4">Belongs to the aldehyde dehydrogenase family.</text>
</comment>
<dbReference type="FunFam" id="3.40.605.10:FF:000007">
    <property type="entry name" value="NAD/NADP-dependent betaine aldehyde dehydrogenase"/>
    <property type="match status" value="1"/>
</dbReference>
<dbReference type="GO" id="GO:0016620">
    <property type="term" value="F:oxidoreductase activity, acting on the aldehyde or oxo group of donors, NAD or NADP as acceptor"/>
    <property type="evidence" value="ECO:0007669"/>
    <property type="project" value="InterPro"/>
</dbReference>
<dbReference type="InterPro" id="IPR016160">
    <property type="entry name" value="Ald_DH_CS_CYS"/>
</dbReference>
<dbReference type="Proteomes" id="UP000614996">
    <property type="component" value="Unassembled WGS sequence"/>
</dbReference>
<dbReference type="Pfam" id="PF00171">
    <property type="entry name" value="Aldedh"/>
    <property type="match status" value="1"/>
</dbReference>
<feature type="domain" description="Aldehyde dehydrogenase" evidence="5">
    <location>
        <begin position="20"/>
        <end position="462"/>
    </location>
</feature>
<dbReference type="AlphaFoldDB" id="A0A8J4EJW9"/>
<dbReference type="InterPro" id="IPR016163">
    <property type="entry name" value="Ald_DH_C"/>
</dbReference>
<proteinExistence type="inferred from homology"/>
<evidence type="ECO:0000256" key="4">
    <source>
        <dbReference type="RuleBase" id="RU003345"/>
    </source>
</evidence>
<reference evidence="6" key="2">
    <citation type="submission" date="2021-02" db="EMBL/GenBank/DDBJ databases">
        <title>Whole genome shotgun sequence of Actinocatenispora sp. strain NUM-2625.</title>
        <authorList>
            <person name="Oyunbileg N."/>
            <person name="Iizaka Y."/>
            <person name="Davaapurev BO."/>
            <person name="Fukumoto A."/>
            <person name="Batkhuu J."/>
            <person name="Anzai Y."/>
        </authorList>
    </citation>
    <scope>NUCLEOTIDE SEQUENCE</scope>
    <source>
        <strain evidence="6">NUM-2625</strain>
    </source>
</reference>
<dbReference type="PROSITE" id="PS00070">
    <property type="entry name" value="ALDEHYDE_DEHYDR_CYS"/>
    <property type="match status" value="1"/>
</dbReference>
<dbReference type="CDD" id="cd07106">
    <property type="entry name" value="ALDH_AldA-AAD23400"/>
    <property type="match status" value="1"/>
</dbReference>
<evidence type="ECO:0000313" key="8">
    <source>
        <dbReference type="Proteomes" id="UP000614996"/>
    </source>
</evidence>